<sequence length="69" mass="7300">GLVPSLRLLRSTPRLYSACLLAAGWPCGFRPRGGRGGCLHPGASACAQPRPPPRAEARGRARAWASCLF</sequence>
<evidence type="ECO:0000313" key="1">
    <source>
        <dbReference type="EMBL" id="CAK0867501.1"/>
    </source>
</evidence>
<dbReference type="EMBL" id="CAUYUJ010016650">
    <property type="protein sequence ID" value="CAK0867501.1"/>
    <property type="molecule type" value="Genomic_DNA"/>
</dbReference>
<dbReference type="Proteomes" id="UP001189429">
    <property type="component" value="Unassembled WGS sequence"/>
</dbReference>
<comment type="caution">
    <text evidence="1">The sequence shown here is derived from an EMBL/GenBank/DDBJ whole genome shotgun (WGS) entry which is preliminary data.</text>
</comment>
<proteinExistence type="predicted"/>
<feature type="non-terminal residue" evidence="1">
    <location>
        <position position="69"/>
    </location>
</feature>
<protein>
    <submittedName>
        <fullName evidence="1">Uncharacterized protein</fullName>
    </submittedName>
</protein>
<feature type="non-terminal residue" evidence="1">
    <location>
        <position position="1"/>
    </location>
</feature>
<organism evidence="1 2">
    <name type="scientific">Prorocentrum cordatum</name>
    <dbReference type="NCBI Taxonomy" id="2364126"/>
    <lineage>
        <taxon>Eukaryota</taxon>
        <taxon>Sar</taxon>
        <taxon>Alveolata</taxon>
        <taxon>Dinophyceae</taxon>
        <taxon>Prorocentrales</taxon>
        <taxon>Prorocentraceae</taxon>
        <taxon>Prorocentrum</taxon>
    </lineage>
</organism>
<gene>
    <name evidence="1" type="ORF">PCOR1329_LOCUS54426</name>
</gene>
<name>A0ABN9V3V5_9DINO</name>
<accession>A0ABN9V3V5</accession>
<reference evidence="1" key="1">
    <citation type="submission" date="2023-10" db="EMBL/GenBank/DDBJ databases">
        <authorList>
            <person name="Chen Y."/>
            <person name="Shah S."/>
            <person name="Dougan E. K."/>
            <person name="Thang M."/>
            <person name="Chan C."/>
        </authorList>
    </citation>
    <scope>NUCLEOTIDE SEQUENCE [LARGE SCALE GENOMIC DNA]</scope>
</reference>
<keyword evidence="2" id="KW-1185">Reference proteome</keyword>
<evidence type="ECO:0000313" key="2">
    <source>
        <dbReference type="Proteomes" id="UP001189429"/>
    </source>
</evidence>